<evidence type="ECO:0000313" key="8">
    <source>
        <dbReference type="Proteomes" id="UP001152519"/>
    </source>
</evidence>
<feature type="domain" description="Nudix hydrolase" evidence="6">
    <location>
        <begin position="5"/>
        <end position="155"/>
    </location>
</feature>
<evidence type="ECO:0000256" key="2">
    <source>
        <dbReference type="ARBA" id="ARBA00005582"/>
    </source>
</evidence>
<evidence type="ECO:0000256" key="4">
    <source>
        <dbReference type="ARBA" id="ARBA00022842"/>
    </source>
</evidence>
<organism evidence="7 8">
    <name type="scientific">Actinacidiphila cocklensis</name>
    <dbReference type="NCBI Taxonomy" id="887465"/>
    <lineage>
        <taxon>Bacteria</taxon>
        <taxon>Bacillati</taxon>
        <taxon>Actinomycetota</taxon>
        <taxon>Actinomycetes</taxon>
        <taxon>Kitasatosporales</taxon>
        <taxon>Streptomycetaceae</taxon>
        <taxon>Actinacidiphila</taxon>
    </lineage>
</organism>
<evidence type="ECO:0000313" key="7">
    <source>
        <dbReference type="EMBL" id="CAG6393754.1"/>
    </source>
</evidence>
<dbReference type="Proteomes" id="UP001152519">
    <property type="component" value="Unassembled WGS sequence"/>
</dbReference>
<dbReference type="Gene3D" id="3.90.79.10">
    <property type="entry name" value="Nucleoside Triphosphate Pyrophosphohydrolase"/>
    <property type="match status" value="1"/>
</dbReference>
<keyword evidence="3 5" id="KW-0378">Hydrolase</keyword>
<sequence length="161" mass="17587">MLVGMPIPRAVAVVVDGPRALVIKRYLKRERLDACVMCEATASPGPECPGHHYAVLVGGHVEEGETPEEAALRELAEETTLEARVDRLLWTGLHNGRPASYYLMTDVTGTPTLSGPEAQEHSPTNSFELLWASPTEFTPLNLHPADIRTPLTQLLRRGGAR</sequence>
<comment type="cofactor">
    <cofactor evidence="1">
        <name>Mg(2+)</name>
        <dbReference type="ChEBI" id="CHEBI:18420"/>
    </cofactor>
</comment>
<proteinExistence type="inferred from homology"/>
<evidence type="ECO:0000256" key="1">
    <source>
        <dbReference type="ARBA" id="ARBA00001946"/>
    </source>
</evidence>
<protein>
    <submittedName>
        <fullName evidence="7">NUDIX domain-containing protein</fullName>
    </submittedName>
</protein>
<evidence type="ECO:0000256" key="3">
    <source>
        <dbReference type="ARBA" id="ARBA00022801"/>
    </source>
</evidence>
<dbReference type="Pfam" id="PF00293">
    <property type="entry name" value="NUDIX"/>
    <property type="match status" value="1"/>
</dbReference>
<dbReference type="PANTHER" id="PTHR43046">
    <property type="entry name" value="GDP-MANNOSE MANNOSYL HYDROLASE"/>
    <property type="match status" value="1"/>
</dbReference>
<dbReference type="AlphaFoldDB" id="A0A9W4GQM4"/>
<evidence type="ECO:0000259" key="6">
    <source>
        <dbReference type="PROSITE" id="PS51462"/>
    </source>
</evidence>
<dbReference type="InterPro" id="IPR015797">
    <property type="entry name" value="NUDIX_hydrolase-like_dom_sf"/>
</dbReference>
<name>A0A9W4GQM4_9ACTN</name>
<comment type="similarity">
    <text evidence="2 5">Belongs to the Nudix hydrolase family.</text>
</comment>
<accession>A0A9W4GQM4</accession>
<dbReference type="PROSITE" id="PS00893">
    <property type="entry name" value="NUDIX_BOX"/>
    <property type="match status" value="1"/>
</dbReference>
<reference evidence="7" key="1">
    <citation type="submission" date="2021-05" db="EMBL/GenBank/DDBJ databases">
        <authorList>
            <person name="Arsene-Ploetze F."/>
        </authorList>
    </citation>
    <scope>NUCLEOTIDE SEQUENCE</scope>
    <source>
        <strain evidence="7">DSM 42138</strain>
    </source>
</reference>
<dbReference type="PROSITE" id="PS51462">
    <property type="entry name" value="NUDIX"/>
    <property type="match status" value="1"/>
</dbReference>
<dbReference type="EMBL" id="CAJSLV010000051">
    <property type="protein sequence ID" value="CAG6393754.1"/>
    <property type="molecule type" value="Genomic_DNA"/>
</dbReference>
<dbReference type="InterPro" id="IPR000086">
    <property type="entry name" value="NUDIX_hydrolase_dom"/>
</dbReference>
<comment type="caution">
    <text evidence="7">The sequence shown here is derived from an EMBL/GenBank/DDBJ whole genome shotgun (WGS) entry which is preliminary data.</text>
</comment>
<keyword evidence="8" id="KW-1185">Reference proteome</keyword>
<dbReference type="SUPFAM" id="SSF55811">
    <property type="entry name" value="Nudix"/>
    <property type="match status" value="1"/>
</dbReference>
<dbReference type="InterPro" id="IPR020084">
    <property type="entry name" value="NUDIX_hydrolase_CS"/>
</dbReference>
<evidence type="ECO:0000256" key="5">
    <source>
        <dbReference type="RuleBase" id="RU003476"/>
    </source>
</evidence>
<keyword evidence="4" id="KW-0460">Magnesium</keyword>
<dbReference type="InterPro" id="IPR020476">
    <property type="entry name" value="Nudix_hydrolase"/>
</dbReference>
<gene>
    <name evidence="7" type="ORF">SCOCK_220008</name>
</gene>
<dbReference type="GO" id="GO:0016787">
    <property type="term" value="F:hydrolase activity"/>
    <property type="evidence" value="ECO:0007669"/>
    <property type="project" value="UniProtKB-KW"/>
</dbReference>
<dbReference type="PANTHER" id="PTHR43046:SF12">
    <property type="entry name" value="GDP-MANNOSE MANNOSYL HYDROLASE"/>
    <property type="match status" value="1"/>
</dbReference>
<dbReference type="PRINTS" id="PR00502">
    <property type="entry name" value="NUDIXFAMILY"/>
</dbReference>